<evidence type="ECO:0000256" key="1">
    <source>
        <dbReference type="PROSITE-ProRule" id="PRU00047"/>
    </source>
</evidence>
<feature type="compositionally biased region" description="Basic residues" evidence="3">
    <location>
        <begin position="171"/>
        <end position="243"/>
    </location>
</feature>
<keyword evidence="1" id="KW-0862">Zinc</keyword>
<dbReference type="PROSITE" id="PS50158">
    <property type="entry name" value="ZF_CCHC"/>
    <property type="match status" value="1"/>
</dbReference>
<dbReference type="PANTHER" id="PTHR48038">
    <property type="entry name" value="RIBONUCLEOPROTEIN RB97D"/>
    <property type="match status" value="1"/>
</dbReference>
<dbReference type="EMBL" id="CP111015">
    <property type="protein sequence ID" value="WAR02302.1"/>
    <property type="molecule type" value="Genomic_DNA"/>
</dbReference>
<dbReference type="SMART" id="SM00360">
    <property type="entry name" value="RRM"/>
    <property type="match status" value="1"/>
</dbReference>
<organism evidence="6 7">
    <name type="scientific">Mya arenaria</name>
    <name type="common">Soft-shell clam</name>
    <dbReference type="NCBI Taxonomy" id="6604"/>
    <lineage>
        <taxon>Eukaryota</taxon>
        <taxon>Metazoa</taxon>
        <taxon>Spiralia</taxon>
        <taxon>Lophotrochozoa</taxon>
        <taxon>Mollusca</taxon>
        <taxon>Bivalvia</taxon>
        <taxon>Autobranchia</taxon>
        <taxon>Heteroconchia</taxon>
        <taxon>Euheterodonta</taxon>
        <taxon>Imparidentia</taxon>
        <taxon>Neoheterodontei</taxon>
        <taxon>Myida</taxon>
        <taxon>Myoidea</taxon>
        <taxon>Myidae</taxon>
        <taxon>Mya</taxon>
    </lineage>
</organism>
<dbReference type="SMART" id="SM00343">
    <property type="entry name" value="ZnF_C2HC"/>
    <property type="match status" value="1"/>
</dbReference>
<protein>
    <submittedName>
        <fullName evidence="6">SRSF7-like protein</fullName>
    </submittedName>
</protein>
<dbReference type="InterPro" id="IPR000504">
    <property type="entry name" value="RRM_dom"/>
</dbReference>
<dbReference type="InterPro" id="IPR012677">
    <property type="entry name" value="Nucleotide-bd_a/b_plait_sf"/>
</dbReference>
<feature type="compositionally biased region" description="Basic and acidic residues" evidence="3">
    <location>
        <begin position="244"/>
        <end position="255"/>
    </location>
</feature>
<dbReference type="SUPFAM" id="SSF54928">
    <property type="entry name" value="RNA-binding domain, RBD"/>
    <property type="match status" value="1"/>
</dbReference>
<evidence type="ECO:0000259" key="5">
    <source>
        <dbReference type="PROSITE" id="PS50158"/>
    </source>
</evidence>
<keyword evidence="1" id="KW-0479">Metal-binding</keyword>
<dbReference type="InterPro" id="IPR035979">
    <property type="entry name" value="RBD_domain_sf"/>
</dbReference>
<dbReference type="InterPro" id="IPR001878">
    <property type="entry name" value="Znf_CCHC"/>
</dbReference>
<accession>A0ABY7DX40</accession>
<feature type="domain" description="CCHC-type" evidence="5">
    <location>
        <begin position="145"/>
        <end position="161"/>
    </location>
</feature>
<dbReference type="SUPFAM" id="SSF57756">
    <property type="entry name" value="Retrovirus zinc finger-like domains"/>
    <property type="match status" value="1"/>
</dbReference>
<name>A0ABY7DX40_MYAAR</name>
<dbReference type="Gene3D" id="3.30.70.330">
    <property type="match status" value="1"/>
</dbReference>
<gene>
    <name evidence="6" type="ORF">MAR_008860</name>
</gene>
<evidence type="ECO:0000256" key="3">
    <source>
        <dbReference type="SAM" id="MobiDB-lite"/>
    </source>
</evidence>
<dbReference type="Pfam" id="PF00098">
    <property type="entry name" value="zf-CCHC"/>
    <property type="match status" value="1"/>
</dbReference>
<dbReference type="InterPro" id="IPR036875">
    <property type="entry name" value="Znf_CCHC_sf"/>
</dbReference>
<dbReference type="Pfam" id="PF00076">
    <property type="entry name" value="RRM_1"/>
    <property type="match status" value="1"/>
</dbReference>
<keyword evidence="2" id="KW-0694">RNA-binding</keyword>
<dbReference type="PANTHER" id="PTHR48038:SF1">
    <property type="entry name" value="RIBONUCLEOPROTEIN RB97D"/>
    <property type="match status" value="1"/>
</dbReference>
<feature type="region of interest" description="Disordered" evidence="3">
    <location>
        <begin position="167"/>
        <end position="274"/>
    </location>
</feature>
<feature type="domain" description="RRM" evidence="4">
    <location>
        <begin position="55"/>
        <end position="128"/>
    </location>
</feature>
<evidence type="ECO:0000259" key="4">
    <source>
        <dbReference type="PROSITE" id="PS50102"/>
    </source>
</evidence>
<feature type="region of interest" description="Disordered" evidence="3">
    <location>
        <begin position="27"/>
        <end position="52"/>
    </location>
</feature>
<sequence>MKALIEFANRLQTDLVFGVVKMGRSRSRSRSRSRGRRYSRSYSRSRSRSSTPESFRVHVSDLGLDPSKREIEKAFDKFGPLIEVWVARNPPCFAFVVYKYKEDADNAIKTMDGQVLSSGRIRCSYARPRIRGGRGRRAGFDATLRCYQCGEMGHFSRDCDEIWRQRSRNRERQHRRRSNSRSRSRSRGRRSRSRGRRSRSRERKRSRRSRTKSKSRSPSRSRSRRHRSSSKSPRKSKTRSRSRSPRENGKEEQEKSPVMPDNAGDAPAEALADD</sequence>
<evidence type="ECO:0000256" key="2">
    <source>
        <dbReference type="PROSITE-ProRule" id="PRU00176"/>
    </source>
</evidence>
<evidence type="ECO:0000313" key="7">
    <source>
        <dbReference type="Proteomes" id="UP001164746"/>
    </source>
</evidence>
<proteinExistence type="predicted"/>
<evidence type="ECO:0000313" key="6">
    <source>
        <dbReference type="EMBL" id="WAR02302.1"/>
    </source>
</evidence>
<dbReference type="Gene3D" id="4.10.60.10">
    <property type="entry name" value="Zinc finger, CCHC-type"/>
    <property type="match status" value="1"/>
</dbReference>
<dbReference type="PROSITE" id="PS50102">
    <property type="entry name" value="RRM"/>
    <property type="match status" value="1"/>
</dbReference>
<keyword evidence="1" id="KW-0863">Zinc-finger</keyword>
<dbReference type="Proteomes" id="UP001164746">
    <property type="component" value="Chromosome 4"/>
</dbReference>
<feature type="compositionally biased region" description="Basic residues" evidence="3">
    <location>
        <begin position="27"/>
        <end position="47"/>
    </location>
</feature>
<keyword evidence="7" id="KW-1185">Reference proteome</keyword>
<reference evidence="6" key="1">
    <citation type="submission" date="2022-11" db="EMBL/GenBank/DDBJ databases">
        <title>Centuries of genome instability and evolution in soft-shell clam transmissible cancer (bioRxiv).</title>
        <authorList>
            <person name="Hart S.F.M."/>
            <person name="Yonemitsu M.A."/>
            <person name="Giersch R.M."/>
            <person name="Beal B.F."/>
            <person name="Arriagada G."/>
            <person name="Davis B.W."/>
            <person name="Ostrander E.A."/>
            <person name="Goff S.P."/>
            <person name="Metzger M.J."/>
        </authorList>
    </citation>
    <scope>NUCLEOTIDE SEQUENCE</scope>
    <source>
        <strain evidence="6">MELC-2E11</strain>
        <tissue evidence="6">Siphon/mantle</tissue>
    </source>
</reference>